<feature type="transmembrane region" description="Helical" evidence="10">
    <location>
        <begin position="98"/>
        <end position="118"/>
    </location>
</feature>
<proteinExistence type="predicted"/>
<gene>
    <name evidence="11" type="ORF">BIGA_0574</name>
</gene>
<evidence type="ECO:0000256" key="2">
    <source>
        <dbReference type="ARBA" id="ARBA00022448"/>
    </source>
</evidence>
<dbReference type="SUPFAM" id="SSF81340">
    <property type="entry name" value="Clc chloride channel"/>
    <property type="match status" value="1"/>
</dbReference>
<dbReference type="InterPro" id="IPR050368">
    <property type="entry name" value="ClC-type_chloride_channel"/>
</dbReference>
<dbReference type="GO" id="GO:0034707">
    <property type="term" value="C:chloride channel complex"/>
    <property type="evidence" value="ECO:0007669"/>
    <property type="project" value="UniProtKB-KW"/>
</dbReference>
<keyword evidence="7" id="KW-0869">Chloride channel</keyword>
<evidence type="ECO:0000256" key="5">
    <source>
        <dbReference type="ARBA" id="ARBA00023065"/>
    </source>
</evidence>
<comment type="caution">
    <text evidence="11">The sequence shown here is derived from an EMBL/GenBank/DDBJ whole genome shotgun (WGS) entry which is preliminary data.</text>
</comment>
<evidence type="ECO:0000313" key="12">
    <source>
        <dbReference type="Proteomes" id="UP000029046"/>
    </source>
</evidence>
<feature type="transmembrane region" description="Helical" evidence="10">
    <location>
        <begin position="222"/>
        <end position="244"/>
    </location>
</feature>
<feature type="transmembrane region" description="Helical" evidence="10">
    <location>
        <begin position="387"/>
        <end position="407"/>
    </location>
</feature>
<keyword evidence="5" id="KW-0406">Ion transport</keyword>
<evidence type="ECO:0000256" key="1">
    <source>
        <dbReference type="ARBA" id="ARBA00004141"/>
    </source>
</evidence>
<evidence type="ECO:0000313" key="11">
    <source>
        <dbReference type="EMBL" id="KFI61144.1"/>
    </source>
</evidence>
<dbReference type="RefSeq" id="WP_051917043.1">
    <property type="nucleotide sequence ID" value="NZ_JGYX01000002.1"/>
</dbReference>
<feature type="transmembrane region" description="Helical" evidence="10">
    <location>
        <begin position="256"/>
        <end position="276"/>
    </location>
</feature>
<evidence type="ECO:0000256" key="3">
    <source>
        <dbReference type="ARBA" id="ARBA00022692"/>
    </source>
</evidence>
<dbReference type="PANTHER" id="PTHR43427:SF6">
    <property type="entry name" value="CHLORIDE CHANNEL PROTEIN CLC-E"/>
    <property type="match status" value="1"/>
</dbReference>
<feature type="transmembrane region" description="Helical" evidence="10">
    <location>
        <begin position="296"/>
        <end position="317"/>
    </location>
</feature>
<feature type="transmembrane region" description="Helical" evidence="10">
    <location>
        <begin position="353"/>
        <end position="375"/>
    </location>
</feature>
<keyword evidence="9" id="KW-0407">Ion channel</keyword>
<feature type="transmembrane region" description="Helical" evidence="10">
    <location>
        <begin position="185"/>
        <end position="202"/>
    </location>
</feature>
<dbReference type="EMBL" id="JGYX01000002">
    <property type="protein sequence ID" value="KFI61144.1"/>
    <property type="molecule type" value="Genomic_DNA"/>
</dbReference>
<keyword evidence="2" id="KW-0813">Transport</keyword>
<evidence type="ECO:0000256" key="6">
    <source>
        <dbReference type="ARBA" id="ARBA00023136"/>
    </source>
</evidence>
<evidence type="ECO:0000256" key="7">
    <source>
        <dbReference type="ARBA" id="ARBA00023173"/>
    </source>
</evidence>
<dbReference type="InterPro" id="IPR001807">
    <property type="entry name" value="ClC"/>
</dbReference>
<protein>
    <submittedName>
        <fullName evidence="11">Chloride channel family chloride transporter</fullName>
    </submittedName>
</protein>
<feature type="transmembrane region" description="Helical" evidence="10">
    <location>
        <begin position="7"/>
        <end position="35"/>
    </location>
</feature>
<reference evidence="11 12" key="1">
    <citation type="submission" date="2014-03" db="EMBL/GenBank/DDBJ databases">
        <title>Genomics of Bifidobacteria.</title>
        <authorList>
            <person name="Ventura M."/>
            <person name="Milani C."/>
            <person name="Lugli G.A."/>
        </authorList>
    </citation>
    <scope>NUCLEOTIDE SEQUENCE [LARGE SCALE GENOMIC DNA]</scope>
    <source>
        <strain evidence="11 12">LMG 11586</strain>
    </source>
</reference>
<feature type="transmembrane region" description="Helical" evidence="10">
    <location>
        <begin position="60"/>
        <end position="77"/>
    </location>
</feature>
<sequence>MSERRRAVAMIAAVLGLGVVIGVAAGLLTLMLYGIEHVALGFVESPEQPGPFATPSWRRALSVIVGATLAAVIWWLLRTRSAKVPSVTKAVAGEGMPWWQTIVHVLLQILIVGCGMSIGREVAPREFGALAGQRASGWLKLNAADTRTIVAVAAGAGLAGVYNAPLAGAFFAVEILLADVTLRTVAYAFACSTVAAWVGTLIKGTHTFYDMGEPSGLFTPDLMGFALVAGLVCGVAGAVFRFGSSWAERHHATGNAILWQLPLAGVITGVVAIWVPQVMGNGRATAQMGFGGDCDWALIGVLLVSCVVKGVMTLLTIRSGASGGVLTPGIALGATLGAVLGILWLQGFGTNSIGVYALIGACALLSASQQAPLMAMCLVMELTDAPLNLFVPVCLAVAASTVCAQWLGARLDRAGAAGPKPAVHA</sequence>
<keyword evidence="12" id="KW-1185">Reference proteome</keyword>
<evidence type="ECO:0000256" key="9">
    <source>
        <dbReference type="ARBA" id="ARBA00023303"/>
    </source>
</evidence>
<keyword evidence="3 10" id="KW-0812">Transmembrane</keyword>
<keyword evidence="4 10" id="KW-1133">Transmembrane helix</keyword>
<feature type="transmembrane region" description="Helical" evidence="10">
    <location>
        <begin position="149"/>
        <end position="173"/>
    </location>
</feature>
<dbReference type="Proteomes" id="UP000029046">
    <property type="component" value="Unassembled WGS sequence"/>
</dbReference>
<evidence type="ECO:0000256" key="10">
    <source>
        <dbReference type="SAM" id="Phobius"/>
    </source>
</evidence>
<feature type="transmembrane region" description="Helical" evidence="10">
    <location>
        <begin position="329"/>
        <end position="347"/>
    </location>
</feature>
<comment type="subcellular location">
    <subcellularLocation>
        <location evidence="1">Membrane</location>
        <topology evidence="1">Multi-pass membrane protein</topology>
    </subcellularLocation>
</comment>
<accession>A0A087AQU4</accession>
<keyword evidence="6 10" id="KW-0472">Membrane</keyword>
<dbReference type="PANTHER" id="PTHR43427">
    <property type="entry name" value="CHLORIDE CHANNEL PROTEIN CLC-E"/>
    <property type="match status" value="1"/>
</dbReference>
<dbReference type="InterPro" id="IPR014743">
    <property type="entry name" value="Cl-channel_core"/>
</dbReference>
<organism evidence="11 12">
    <name type="scientific">Bifidobacterium pullorum subsp. gallinarum</name>
    <dbReference type="NCBI Taxonomy" id="78344"/>
    <lineage>
        <taxon>Bacteria</taxon>
        <taxon>Bacillati</taxon>
        <taxon>Actinomycetota</taxon>
        <taxon>Actinomycetes</taxon>
        <taxon>Bifidobacteriales</taxon>
        <taxon>Bifidobacteriaceae</taxon>
        <taxon>Bifidobacterium</taxon>
    </lineage>
</organism>
<name>A0A087AQU4_9BIFI</name>
<dbReference type="Gene3D" id="1.10.3080.10">
    <property type="entry name" value="Clc chloride channel"/>
    <property type="match status" value="1"/>
</dbReference>
<dbReference type="CDD" id="cd01033">
    <property type="entry name" value="ClC_like"/>
    <property type="match status" value="1"/>
</dbReference>
<dbReference type="GO" id="GO:0005254">
    <property type="term" value="F:chloride channel activity"/>
    <property type="evidence" value="ECO:0007669"/>
    <property type="project" value="UniProtKB-KW"/>
</dbReference>
<dbReference type="eggNOG" id="COG0038">
    <property type="taxonomic scope" value="Bacteria"/>
</dbReference>
<dbReference type="AlphaFoldDB" id="A0A087AQU4"/>
<dbReference type="Pfam" id="PF00654">
    <property type="entry name" value="Voltage_CLC"/>
    <property type="match status" value="1"/>
</dbReference>
<evidence type="ECO:0000256" key="8">
    <source>
        <dbReference type="ARBA" id="ARBA00023214"/>
    </source>
</evidence>
<dbReference type="PRINTS" id="PR00762">
    <property type="entry name" value="CLCHANNEL"/>
</dbReference>
<evidence type="ECO:0000256" key="4">
    <source>
        <dbReference type="ARBA" id="ARBA00022989"/>
    </source>
</evidence>
<keyword evidence="8" id="KW-0868">Chloride</keyword>